<evidence type="ECO:0000313" key="2">
    <source>
        <dbReference type="Proteomes" id="UP001576780"/>
    </source>
</evidence>
<dbReference type="EC" id="3.-.-.-" evidence="1"/>
<dbReference type="Gene3D" id="1.10.150.240">
    <property type="entry name" value="Putative phosphatase, domain 2"/>
    <property type="match status" value="1"/>
</dbReference>
<accession>A0ABV4WUW6</accession>
<dbReference type="EMBL" id="JBHFNT010000284">
    <property type="protein sequence ID" value="MFB2838882.1"/>
    <property type="molecule type" value="Genomic_DNA"/>
</dbReference>
<dbReference type="PANTHER" id="PTHR43434">
    <property type="entry name" value="PHOSPHOGLYCOLATE PHOSPHATASE"/>
    <property type="match status" value="1"/>
</dbReference>
<keyword evidence="2" id="KW-1185">Reference proteome</keyword>
<dbReference type="RefSeq" id="WP_413281177.1">
    <property type="nucleotide sequence ID" value="NZ_JBHFNT010000284.1"/>
</dbReference>
<comment type="caution">
    <text evidence="1">The sequence shown here is derived from an EMBL/GenBank/DDBJ whole genome shotgun (WGS) entry which is preliminary data.</text>
</comment>
<dbReference type="Pfam" id="PF13242">
    <property type="entry name" value="Hydrolase_like"/>
    <property type="match status" value="1"/>
</dbReference>
<gene>
    <name evidence="1" type="ORF">ACE1CA_30710</name>
</gene>
<dbReference type="InterPro" id="IPR036412">
    <property type="entry name" value="HAD-like_sf"/>
</dbReference>
<dbReference type="GO" id="GO:0016787">
    <property type="term" value="F:hydrolase activity"/>
    <property type="evidence" value="ECO:0007669"/>
    <property type="project" value="UniProtKB-KW"/>
</dbReference>
<protein>
    <submittedName>
        <fullName evidence="1">HAD family hydrolase</fullName>
        <ecNumber evidence="1">3.-.-.-</ecNumber>
    </submittedName>
</protein>
<dbReference type="InterPro" id="IPR023214">
    <property type="entry name" value="HAD_sf"/>
</dbReference>
<sequence length="238" mass="27280">MLRLITDFDGPIVDISERYYRVYELCLEKTRREDQKVHPLSKEEFWQLKRERVPEKQIGIISGLEEQQAEEFAQLRKKTAHTQPYFQYDELAPGAIAALEKVQQAGIDLVVLTMRRVRELDYAFESFDLGRFFPENRCYCLSNDYPKGRDIDDKPILMGEALAKLPPAADTWMVGDTEADIVAAKTHGIKAIGVLCGIRDRTSLEAFHPDLIVNDLSQAVDYLLDRAWNTTLVLGTRD</sequence>
<proteinExistence type="predicted"/>
<reference evidence="1 2" key="1">
    <citation type="submission" date="2024-09" db="EMBL/GenBank/DDBJ databases">
        <title>Floridaenema gen nov. (Aerosakkonemataceae, Aerosakkonematales ord. nov., Cyanobacteria) from benthic tropical and subtropical fresh waters, with the description of four new species.</title>
        <authorList>
            <person name="Moretto J.A."/>
            <person name="Berthold D.E."/>
            <person name="Lefler F.W."/>
            <person name="Huang I.-S."/>
            <person name="Laughinghouse H. IV."/>
        </authorList>
    </citation>
    <scope>NUCLEOTIDE SEQUENCE [LARGE SCALE GENOMIC DNA]</scope>
    <source>
        <strain evidence="1 2">BLCC-F167</strain>
    </source>
</reference>
<name>A0ABV4WUW6_9CYAN</name>
<dbReference type="SFLD" id="SFLDS00003">
    <property type="entry name" value="Haloacid_Dehalogenase"/>
    <property type="match status" value="1"/>
</dbReference>
<evidence type="ECO:0000313" key="1">
    <source>
        <dbReference type="EMBL" id="MFB2838882.1"/>
    </source>
</evidence>
<dbReference type="Proteomes" id="UP001576780">
    <property type="component" value="Unassembled WGS sequence"/>
</dbReference>
<dbReference type="Gene3D" id="3.40.50.1000">
    <property type="entry name" value="HAD superfamily/HAD-like"/>
    <property type="match status" value="1"/>
</dbReference>
<dbReference type="SUPFAM" id="SSF56784">
    <property type="entry name" value="HAD-like"/>
    <property type="match status" value="1"/>
</dbReference>
<dbReference type="InterPro" id="IPR050155">
    <property type="entry name" value="HAD-like_hydrolase_sf"/>
</dbReference>
<dbReference type="InterPro" id="IPR023198">
    <property type="entry name" value="PGP-like_dom2"/>
</dbReference>
<dbReference type="PANTHER" id="PTHR43434:SF1">
    <property type="entry name" value="PHOSPHOGLYCOLATE PHOSPHATASE"/>
    <property type="match status" value="1"/>
</dbReference>
<keyword evidence="1" id="KW-0378">Hydrolase</keyword>
<organism evidence="1 2">
    <name type="scientific">Floridaenema evergladense BLCC-F167</name>
    <dbReference type="NCBI Taxonomy" id="3153639"/>
    <lineage>
        <taxon>Bacteria</taxon>
        <taxon>Bacillati</taxon>
        <taxon>Cyanobacteriota</taxon>
        <taxon>Cyanophyceae</taxon>
        <taxon>Oscillatoriophycideae</taxon>
        <taxon>Aerosakkonematales</taxon>
        <taxon>Aerosakkonemataceae</taxon>
        <taxon>Floridanema</taxon>
        <taxon>Floridanema evergladense</taxon>
    </lineage>
</organism>
<dbReference type="SFLD" id="SFLDG01129">
    <property type="entry name" value="C1.5:_HAD__Beta-PGM__Phosphata"/>
    <property type="match status" value="1"/>
</dbReference>